<dbReference type="InterPro" id="IPR000504">
    <property type="entry name" value="RRM_dom"/>
</dbReference>
<dbReference type="CDD" id="cd00590">
    <property type="entry name" value="RRM_SF"/>
    <property type="match status" value="1"/>
</dbReference>
<dbReference type="Pfam" id="PF00076">
    <property type="entry name" value="RRM_1"/>
    <property type="match status" value="1"/>
</dbReference>
<dbReference type="InterPro" id="IPR035979">
    <property type="entry name" value="RBD_domain_sf"/>
</dbReference>
<accession>A0A2R5L450</accession>
<dbReference type="EMBL" id="GGLE01000119">
    <property type="protein sequence ID" value="MBY04245.1"/>
    <property type="molecule type" value="Transcribed_RNA"/>
</dbReference>
<reference evidence="5" key="1">
    <citation type="submission" date="2018-03" db="EMBL/GenBank/DDBJ databases">
        <title>The relapsing fever spirochete Borrelia turicatae persists in the highly oxidative environment of its soft-bodied tick vector.</title>
        <authorList>
            <person name="Bourret T.J."/>
            <person name="Boyle W.K."/>
            <person name="Valenzuela J.G."/>
            <person name="Oliveira F."/>
            <person name="Lopez J.E."/>
        </authorList>
    </citation>
    <scope>NUCLEOTIDE SEQUENCE</scope>
    <source>
        <strain evidence="5">Kansas strain/isolate</strain>
        <tissue evidence="5">Salivary glands</tissue>
    </source>
</reference>
<feature type="compositionally biased region" description="Basic and acidic residues" evidence="3">
    <location>
        <begin position="125"/>
        <end position="141"/>
    </location>
</feature>
<dbReference type="AlphaFoldDB" id="A0A2R5L450"/>
<name>A0A2R5L450_9ACAR</name>
<proteinExistence type="predicted"/>
<feature type="region of interest" description="Disordered" evidence="3">
    <location>
        <begin position="1"/>
        <end position="141"/>
    </location>
</feature>
<dbReference type="PROSITE" id="PS50102">
    <property type="entry name" value="RRM"/>
    <property type="match status" value="1"/>
</dbReference>
<evidence type="ECO:0000256" key="1">
    <source>
        <dbReference type="ARBA" id="ARBA00022884"/>
    </source>
</evidence>
<evidence type="ECO:0000259" key="4">
    <source>
        <dbReference type="PROSITE" id="PS50102"/>
    </source>
</evidence>
<organism evidence="5">
    <name type="scientific">Ornithodoros turicata</name>
    <dbReference type="NCBI Taxonomy" id="34597"/>
    <lineage>
        <taxon>Eukaryota</taxon>
        <taxon>Metazoa</taxon>
        <taxon>Ecdysozoa</taxon>
        <taxon>Arthropoda</taxon>
        <taxon>Chelicerata</taxon>
        <taxon>Arachnida</taxon>
        <taxon>Acari</taxon>
        <taxon>Parasitiformes</taxon>
        <taxon>Ixodida</taxon>
        <taxon>Ixodoidea</taxon>
        <taxon>Argasidae</taxon>
        <taxon>Ornithodorinae</taxon>
        <taxon>Ornithodoros</taxon>
    </lineage>
</organism>
<feature type="compositionally biased region" description="Basic and acidic residues" evidence="3">
    <location>
        <begin position="1"/>
        <end position="76"/>
    </location>
</feature>
<protein>
    <recommendedName>
        <fullName evidence="4">RRM domain-containing protein</fullName>
    </recommendedName>
</protein>
<dbReference type="InterPro" id="IPR012677">
    <property type="entry name" value="Nucleotide-bd_a/b_plait_sf"/>
</dbReference>
<dbReference type="SMART" id="SM00360">
    <property type="entry name" value="RRM"/>
    <property type="match status" value="1"/>
</dbReference>
<evidence type="ECO:0000256" key="2">
    <source>
        <dbReference type="PROSITE-ProRule" id="PRU00176"/>
    </source>
</evidence>
<feature type="compositionally biased region" description="Basic residues" evidence="3">
    <location>
        <begin position="88"/>
        <end position="98"/>
    </location>
</feature>
<evidence type="ECO:0000256" key="3">
    <source>
        <dbReference type="SAM" id="MobiDB-lite"/>
    </source>
</evidence>
<keyword evidence="1 2" id="KW-0694">RNA-binding</keyword>
<evidence type="ECO:0000313" key="5">
    <source>
        <dbReference type="EMBL" id="MBY04245.1"/>
    </source>
</evidence>
<dbReference type="Gene3D" id="3.30.70.330">
    <property type="match status" value="1"/>
</dbReference>
<feature type="domain" description="RRM" evidence="4">
    <location>
        <begin position="156"/>
        <end position="224"/>
    </location>
</feature>
<sequence>MSPEKDTDTKQPESSAKDSETTSPKGGKEKGDAPEAGEDQKASPEKCEHPAEVKPEGGGGDRSEGAEVKVKEEKFTKQNGRSNARGPPRGKPKRRRFRRERESQSEAEGTEDSSHVVAKPQRQRPPRENSETQARPDMDEDIPEAHRYNWDDVQKCSLFIGNLTLNVTKQDIQELSEAIVSVRFITRRSAIVNFASEQVANEQLETLKGKEMQGEEIFVEHLRPRERQVTKSDRDLYVRGTPEDIRMDTLGSLFPDAQLIERQTSKVRLRFKDHDTALAAIQGAIGEENCNFKFSFATARPRWIRRGPQRTGFRRRFPRQETRQD</sequence>
<dbReference type="GO" id="GO:0003723">
    <property type="term" value="F:RNA binding"/>
    <property type="evidence" value="ECO:0007669"/>
    <property type="project" value="UniProtKB-UniRule"/>
</dbReference>
<dbReference type="SUPFAM" id="SSF54928">
    <property type="entry name" value="RNA-binding domain, RBD"/>
    <property type="match status" value="1"/>
</dbReference>